<sequence length="153" mass="16909">MLNTCVLLDAKARLAVAYSAMNTSQAADRRHLRSLTSLQKPFAHPFRRTRFDFPLQSYRSRHRGSWPSPHDDNGGNIGALAAIFNPTPRTGCVHDCSNRQARGSRVDLYLTAITNRSQLGAPLQPSAAFTRTTCPASSFRRRHLARAGTTSSQ</sequence>
<keyword evidence="2" id="KW-1185">Reference proteome</keyword>
<evidence type="ECO:0000313" key="1">
    <source>
        <dbReference type="EMBL" id="KAF2479137.1"/>
    </source>
</evidence>
<proteinExistence type="predicted"/>
<dbReference type="AlphaFoldDB" id="A0A6A6PIN5"/>
<accession>A0A6A6PIN5</accession>
<dbReference type="GeneID" id="54479456"/>
<evidence type="ECO:0000313" key="2">
    <source>
        <dbReference type="Proteomes" id="UP000799767"/>
    </source>
</evidence>
<gene>
    <name evidence="1" type="ORF">BDY17DRAFT_50087</name>
</gene>
<organism evidence="1 2">
    <name type="scientific">Neohortaea acidophila</name>
    <dbReference type="NCBI Taxonomy" id="245834"/>
    <lineage>
        <taxon>Eukaryota</taxon>
        <taxon>Fungi</taxon>
        <taxon>Dikarya</taxon>
        <taxon>Ascomycota</taxon>
        <taxon>Pezizomycotina</taxon>
        <taxon>Dothideomycetes</taxon>
        <taxon>Dothideomycetidae</taxon>
        <taxon>Mycosphaerellales</taxon>
        <taxon>Teratosphaeriaceae</taxon>
        <taxon>Neohortaea</taxon>
    </lineage>
</organism>
<dbReference type="Proteomes" id="UP000799767">
    <property type="component" value="Unassembled WGS sequence"/>
</dbReference>
<dbReference type="EMBL" id="MU001642">
    <property type="protein sequence ID" value="KAF2479137.1"/>
    <property type="molecule type" value="Genomic_DNA"/>
</dbReference>
<dbReference type="RefSeq" id="XP_033585707.1">
    <property type="nucleotide sequence ID" value="XM_033738454.1"/>
</dbReference>
<protein>
    <submittedName>
        <fullName evidence="1">Uncharacterized protein</fullName>
    </submittedName>
</protein>
<reference evidence="1" key="1">
    <citation type="journal article" date="2020" name="Stud. Mycol.">
        <title>101 Dothideomycetes genomes: a test case for predicting lifestyles and emergence of pathogens.</title>
        <authorList>
            <person name="Haridas S."/>
            <person name="Albert R."/>
            <person name="Binder M."/>
            <person name="Bloem J."/>
            <person name="Labutti K."/>
            <person name="Salamov A."/>
            <person name="Andreopoulos B."/>
            <person name="Baker S."/>
            <person name="Barry K."/>
            <person name="Bills G."/>
            <person name="Bluhm B."/>
            <person name="Cannon C."/>
            <person name="Castanera R."/>
            <person name="Culley D."/>
            <person name="Daum C."/>
            <person name="Ezra D."/>
            <person name="Gonzalez J."/>
            <person name="Henrissat B."/>
            <person name="Kuo A."/>
            <person name="Liang C."/>
            <person name="Lipzen A."/>
            <person name="Lutzoni F."/>
            <person name="Magnuson J."/>
            <person name="Mondo S."/>
            <person name="Nolan M."/>
            <person name="Ohm R."/>
            <person name="Pangilinan J."/>
            <person name="Park H.-J."/>
            <person name="Ramirez L."/>
            <person name="Alfaro M."/>
            <person name="Sun H."/>
            <person name="Tritt A."/>
            <person name="Yoshinaga Y."/>
            <person name="Zwiers L.-H."/>
            <person name="Turgeon B."/>
            <person name="Goodwin S."/>
            <person name="Spatafora J."/>
            <person name="Crous P."/>
            <person name="Grigoriev I."/>
        </authorList>
    </citation>
    <scope>NUCLEOTIDE SEQUENCE</scope>
    <source>
        <strain evidence="1">CBS 113389</strain>
    </source>
</reference>
<name>A0A6A6PIN5_9PEZI</name>